<keyword evidence="7 9" id="KW-0378">Hydrolase</keyword>
<dbReference type="NCBIfam" id="NF001236">
    <property type="entry name" value="PRK00203.1"/>
    <property type="match status" value="1"/>
</dbReference>
<dbReference type="Pfam" id="PF00075">
    <property type="entry name" value="RNase_H"/>
    <property type="match status" value="1"/>
</dbReference>
<comment type="similarity">
    <text evidence="2 9">Belongs to the RNase H family.</text>
</comment>
<dbReference type="GO" id="GO:0003676">
    <property type="term" value="F:nucleic acid binding"/>
    <property type="evidence" value="ECO:0007669"/>
    <property type="project" value="InterPro"/>
</dbReference>
<evidence type="ECO:0000256" key="1">
    <source>
        <dbReference type="ARBA" id="ARBA00000077"/>
    </source>
</evidence>
<dbReference type="RefSeq" id="WP_039719699.1">
    <property type="nucleotide sequence ID" value="NZ_CP012839.1"/>
</dbReference>
<dbReference type="InterPro" id="IPR002156">
    <property type="entry name" value="RNaseH_domain"/>
</dbReference>
<dbReference type="PANTHER" id="PTHR10642:SF26">
    <property type="entry name" value="RIBONUCLEASE H1"/>
    <property type="match status" value="1"/>
</dbReference>
<feature type="binding site" evidence="9">
    <location>
        <position position="53"/>
    </location>
    <ligand>
        <name>Mg(2+)</name>
        <dbReference type="ChEBI" id="CHEBI:18420"/>
        <label>1</label>
    </ligand>
</feature>
<dbReference type="Proteomes" id="UP000242793">
    <property type="component" value="Chromosome"/>
</dbReference>
<evidence type="ECO:0000313" key="12">
    <source>
        <dbReference type="Proteomes" id="UP000242793"/>
    </source>
</evidence>
<dbReference type="GO" id="GO:0000287">
    <property type="term" value="F:magnesium ion binding"/>
    <property type="evidence" value="ECO:0007669"/>
    <property type="project" value="UniProtKB-UniRule"/>
</dbReference>
<evidence type="ECO:0000256" key="5">
    <source>
        <dbReference type="ARBA" id="ARBA00022723"/>
    </source>
</evidence>
<comment type="catalytic activity">
    <reaction evidence="1 9">
        <text>Endonucleolytic cleavage to 5'-phosphomonoester.</text>
        <dbReference type="EC" id="3.1.26.4"/>
    </reaction>
</comment>
<evidence type="ECO:0000256" key="9">
    <source>
        <dbReference type="HAMAP-Rule" id="MF_00042"/>
    </source>
</evidence>
<evidence type="ECO:0000256" key="2">
    <source>
        <dbReference type="ARBA" id="ARBA00005300"/>
    </source>
</evidence>
<dbReference type="PANTHER" id="PTHR10642">
    <property type="entry name" value="RIBONUCLEASE H1"/>
    <property type="match status" value="1"/>
</dbReference>
<dbReference type="InterPro" id="IPR036397">
    <property type="entry name" value="RNaseH_sf"/>
</dbReference>
<keyword evidence="9" id="KW-0963">Cytoplasm</keyword>
<dbReference type="EMBL" id="CP012839">
    <property type="protein sequence ID" value="ARC53366.1"/>
    <property type="molecule type" value="Genomic_DNA"/>
</dbReference>
<keyword evidence="5 9" id="KW-0479">Metal-binding</keyword>
<comment type="function">
    <text evidence="9">Endonuclease that specifically degrades the RNA of RNA-DNA hybrids.</text>
</comment>
<comment type="subcellular location">
    <subcellularLocation>
        <location evidence="9">Cytoplasm</location>
    </subcellularLocation>
</comment>
<evidence type="ECO:0000256" key="8">
    <source>
        <dbReference type="ARBA" id="ARBA00022842"/>
    </source>
</evidence>
<dbReference type="STRING" id="428411.AOQ87_01700"/>
<feature type="domain" description="RNase H type-1" evidence="10">
    <location>
        <begin position="6"/>
        <end position="147"/>
    </location>
</feature>
<reference evidence="11 12" key="1">
    <citation type="submission" date="2015-10" db="EMBL/GenBank/DDBJ databases">
        <title>Survey of human and primate louse endosymbionts.</title>
        <authorList>
            <person name="Boyd B.M."/>
        </authorList>
    </citation>
    <scope>NUCLEOTIDE SEQUENCE [LARGE SCALE GENOMIC DNA]</scope>
    <source>
        <strain evidence="11 12">PTSK</strain>
    </source>
</reference>
<evidence type="ECO:0000256" key="4">
    <source>
        <dbReference type="ARBA" id="ARBA00022722"/>
    </source>
</evidence>
<comment type="subunit">
    <text evidence="3 9">Monomer.</text>
</comment>
<dbReference type="AlphaFoldDB" id="A0A1V0HKL9"/>
<evidence type="ECO:0000256" key="6">
    <source>
        <dbReference type="ARBA" id="ARBA00022759"/>
    </source>
</evidence>
<dbReference type="GO" id="GO:0005737">
    <property type="term" value="C:cytoplasm"/>
    <property type="evidence" value="ECO:0007669"/>
    <property type="project" value="UniProtKB-SubCell"/>
</dbReference>
<dbReference type="GO" id="GO:0043137">
    <property type="term" value="P:DNA replication, removal of RNA primer"/>
    <property type="evidence" value="ECO:0007669"/>
    <property type="project" value="TreeGrafter"/>
</dbReference>
<dbReference type="SUPFAM" id="SSF53098">
    <property type="entry name" value="Ribonuclease H-like"/>
    <property type="match status" value="1"/>
</dbReference>
<comment type="cofactor">
    <cofactor evidence="9">
        <name>Mg(2+)</name>
        <dbReference type="ChEBI" id="CHEBI:18420"/>
    </cofactor>
    <text evidence="9">Binds 1 Mg(2+) ion per subunit. May bind a second metal ion at a regulatory site, or after substrate binding.</text>
</comment>
<dbReference type="EC" id="3.1.26.4" evidence="9"/>
<name>A0A1V0HKL9_9ENTR</name>
<keyword evidence="12" id="KW-1185">Reference proteome</keyword>
<feature type="binding site" evidence="9">
    <location>
        <position position="15"/>
    </location>
    <ligand>
        <name>Mg(2+)</name>
        <dbReference type="ChEBI" id="CHEBI:18420"/>
        <label>2</label>
    </ligand>
</feature>
<dbReference type="CDD" id="cd09278">
    <property type="entry name" value="RNase_HI_prokaryote_like"/>
    <property type="match status" value="1"/>
</dbReference>
<dbReference type="InterPro" id="IPR022892">
    <property type="entry name" value="RNaseHI"/>
</dbReference>
<dbReference type="KEGG" id="rped:AOQ87_01700"/>
<keyword evidence="6 9" id="KW-0255">Endonuclease</keyword>
<feature type="binding site" evidence="9">
    <location>
        <position position="139"/>
    </location>
    <ligand>
        <name>Mg(2+)</name>
        <dbReference type="ChEBI" id="CHEBI:18420"/>
        <label>2</label>
    </ligand>
</feature>
<dbReference type="InterPro" id="IPR050092">
    <property type="entry name" value="RNase_H"/>
</dbReference>
<protein>
    <recommendedName>
        <fullName evidence="9">Ribonuclease H</fullName>
        <shortName evidence="9">RNase H</shortName>
        <ecNumber evidence="9">3.1.26.4</ecNumber>
    </recommendedName>
</protein>
<evidence type="ECO:0000256" key="3">
    <source>
        <dbReference type="ARBA" id="ARBA00011245"/>
    </source>
</evidence>
<evidence type="ECO:0000259" key="10">
    <source>
        <dbReference type="PROSITE" id="PS50879"/>
    </source>
</evidence>
<gene>
    <name evidence="9" type="primary">rnhA</name>
    <name evidence="11" type="ORF">AOQ87_01700</name>
</gene>
<accession>A0A1V0HKL9</accession>
<keyword evidence="4 9" id="KW-0540">Nuclease</keyword>
<dbReference type="PROSITE" id="PS50879">
    <property type="entry name" value="RNASE_H_1"/>
    <property type="match status" value="1"/>
</dbReference>
<sequence length="166" mass="19251">MNSKSSKREVQIFSDGSCIKNPGPGGYGTILRYYKYEKILSKGYFLTTNNRMELIGVIIGLELLRYPCNVIVTTDSNYVCQGGTKWIYLWKKKNWKRSNGLPVSNIDLWKRMDTIVKKHKIKWNLIKGHSGHLENTFCDKLAKRAANNPSQEDREYLEICLNKEQI</sequence>
<keyword evidence="8 9" id="KW-0460">Magnesium</keyword>
<dbReference type="GO" id="GO:0004523">
    <property type="term" value="F:RNA-DNA hybrid ribonuclease activity"/>
    <property type="evidence" value="ECO:0007669"/>
    <property type="project" value="UniProtKB-UniRule"/>
</dbReference>
<organism evidence="11 12">
    <name type="scientific">Candidatus Riesia pediculischaeffi</name>
    <dbReference type="NCBI Taxonomy" id="428411"/>
    <lineage>
        <taxon>Bacteria</taxon>
        <taxon>Pseudomonadati</taxon>
        <taxon>Pseudomonadota</taxon>
        <taxon>Gammaproteobacteria</taxon>
        <taxon>Enterobacterales</taxon>
        <taxon>Enterobacteriaceae</taxon>
        <taxon>Candidatus Riesia</taxon>
    </lineage>
</organism>
<evidence type="ECO:0000313" key="11">
    <source>
        <dbReference type="EMBL" id="ARC53366.1"/>
    </source>
</evidence>
<feature type="binding site" evidence="9">
    <location>
        <position position="15"/>
    </location>
    <ligand>
        <name>Mg(2+)</name>
        <dbReference type="ChEBI" id="CHEBI:18420"/>
        <label>1</label>
    </ligand>
</feature>
<proteinExistence type="inferred from homology"/>
<dbReference type="HAMAP" id="MF_00042">
    <property type="entry name" value="RNase_H"/>
    <property type="match status" value="1"/>
</dbReference>
<dbReference type="InterPro" id="IPR012337">
    <property type="entry name" value="RNaseH-like_sf"/>
</dbReference>
<evidence type="ECO:0000256" key="7">
    <source>
        <dbReference type="ARBA" id="ARBA00022801"/>
    </source>
</evidence>
<dbReference type="Gene3D" id="3.30.420.10">
    <property type="entry name" value="Ribonuclease H-like superfamily/Ribonuclease H"/>
    <property type="match status" value="1"/>
</dbReference>
<feature type="binding site" evidence="9">
    <location>
        <position position="75"/>
    </location>
    <ligand>
        <name>Mg(2+)</name>
        <dbReference type="ChEBI" id="CHEBI:18420"/>
        <label>1</label>
    </ligand>
</feature>